<sequence length="122" mass="13739">MTALALLYASAVFLLLLSAWWLSVPLSLVVAWLLLLFHEGWHLALAHSQDSGRIQLFAGRKLHWQGQDWLLVNAKICTAWIMVFKVQGAAGSRWLVIAPDRCDFEAYRSLALFGRYPDALDG</sequence>
<dbReference type="InterPro" id="IPR009883">
    <property type="entry name" value="YgfX"/>
</dbReference>
<evidence type="ECO:0000313" key="1">
    <source>
        <dbReference type="EMBL" id="KLV06496.1"/>
    </source>
</evidence>
<dbReference type="Proteomes" id="UP000035909">
    <property type="component" value="Unassembled WGS sequence"/>
</dbReference>
<evidence type="ECO:0008006" key="3">
    <source>
        <dbReference type="Google" id="ProtNLM"/>
    </source>
</evidence>
<dbReference type="PATRIC" id="fig|320778.3.peg.4119"/>
<keyword evidence="2" id="KW-1185">Reference proteome</keyword>
<dbReference type="EMBL" id="LDOU01000021">
    <property type="protein sequence ID" value="KLV06496.1"/>
    <property type="molecule type" value="Genomic_DNA"/>
</dbReference>
<comment type="caution">
    <text evidence="1">The sequence shown here is derived from an EMBL/GenBank/DDBJ whole genome shotgun (WGS) entry which is preliminary data.</text>
</comment>
<organism evidence="1 2">
    <name type="scientific">Photobacterium ganghwense</name>
    <dbReference type="NCBI Taxonomy" id="320778"/>
    <lineage>
        <taxon>Bacteria</taxon>
        <taxon>Pseudomonadati</taxon>
        <taxon>Pseudomonadota</taxon>
        <taxon>Gammaproteobacteria</taxon>
        <taxon>Vibrionales</taxon>
        <taxon>Vibrionaceae</taxon>
        <taxon>Photobacterium</taxon>
    </lineage>
</organism>
<reference evidence="1 2" key="1">
    <citation type="submission" date="2015-05" db="EMBL/GenBank/DDBJ databases">
        <title>Photobacterium galathea sp. nov.</title>
        <authorList>
            <person name="Machado H."/>
            <person name="Gram L."/>
        </authorList>
    </citation>
    <scope>NUCLEOTIDE SEQUENCE [LARGE SCALE GENOMIC DNA]</scope>
    <source>
        <strain evidence="1 2">DSM 22954</strain>
    </source>
</reference>
<accession>A0A0J1H3Z2</accession>
<dbReference type="Pfam" id="PF07254">
    <property type="entry name" value="Cpta_toxin"/>
    <property type="match status" value="1"/>
</dbReference>
<protein>
    <recommendedName>
        <fullName evidence="3">Toxin CptA</fullName>
    </recommendedName>
</protein>
<dbReference type="AlphaFoldDB" id="A0A0J1H3Z2"/>
<evidence type="ECO:0000313" key="2">
    <source>
        <dbReference type="Proteomes" id="UP000035909"/>
    </source>
</evidence>
<gene>
    <name evidence="1" type="ORF">ABT57_18985</name>
</gene>
<proteinExistence type="predicted"/>
<name>A0A0J1H3Z2_9GAMM</name>